<protein>
    <submittedName>
        <fullName evidence="2">Uncharacterized protein</fullName>
    </submittedName>
</protein>
<reference evidence="2" key="1">
    <citation type="submission" date="2013-04" db="UniProtKB">
        <authorList>
            <consortium name="EnsemblPlants"/>
        </authorList>
    </citation>
    <scope>IDENTIFICATION</scope>
</reference>
<sequence length="141" mass="15443">MRGESQAVEINIADMSERIHSSHIVSLDHRKCSNTTASLQQICEHETAYFRIFKGVRDGIHARAGDDKITEIRHREAAEHVFEPRDASRCGYTSAAHNSGSSPSSAPTTMPDTITAVENARFEGGEGWCSVAGREKDADGR</sequence>
<name>J3LBW1_ORYBR</name>
<feature type="compositionally biased region" description="Low complexity" evidence="1">
    <location>
        <begin position="93"/>
        <end position="111"/>
    </location>
</feature>
<dbReference type="AlphaFoldDB" id="J3LBW1"/>
<feature type="region of interest" description="Disordered" evidence="1">
    <location>
        <begin position="85"/>
        <end position="112"/>
    </location>
</feature>
<keyword evidence="3" id="KW-1185">Reference proteome</keyword>
<proteinExistence type="predicted"/>
<organism evidence="2">
    <name type="scientific">Oryza brachyantha</name>
    <name type="common">malo sina</name>
    <dbReference type="NCBI Taxonomy" id="4533"/>
    <lineage>
        <taxon>Eukaryota</taxon>
        <taxon>Viridiplantae</taxon>
        <taxon>Streptophyta</taxon>
        <taxon>Embryophyta</taxon>
        <taxon>Tracheophyta</taxon>
        <taxon>Spermatophyta</taxon>
        <taxon>Magnoliopsida</taxon>
        <taxon>Liliopsida</taxon>
        <taxon>Poales</taxon>
        <taxon>Poaceae</taxon>
        <taxon>BOP clade</taxon>
        <taxon>Oryzoideae</taxon>
        <taxon>Oryzeae</taxon>
        <taxon>Oryzinae</taxon>
        <taxon>Oryza</taxon>
    </lineage>
</organism>
<evidence type="ECO:0000313" key="2">
    <source>
        <dbReference type="EnsemblPlants" id="OB02G21280.1"/>
    </source>
</evidence>
<accession>J3LBW1</accession>
<dbReference type="Proteomes" id="UP000006038">
    <property type="component" value="Unassembled WGS sequence"/>
</dbReference>
<dbReference type="EnsemblPlants" id="OB02G21280.1">
    <property type="protein sequence ID" value="OB02G21280.1"/>
    <property type="gene ID" value="OB02G21280"/>
</dbReference>
<dbReference type="Gramene" id="OB02G21280.1">
    <property type="protein sequence ID" value="OB02G21280.1"/>
    <property type="gene ID" value="OB02G21280"/>
</dbReference>
<dbReference type="HOGENOM" id="CLU_1828284_0_0_1"/>
<evidence type="ECO:0000313" key="3">
    <source>
        <dbReference type="Proteomes" id="UP000006038"/>
    </source>
</evidence>
<evidence type="ECO:0000256" key="1">
    <source>
        <dbReference type="SAM" id="MobiDB-lite"/>
    </source>
</evidence>